<reference evidence="3" key="1">
    <citation type="submission" date="2022-12" db="EMBL/GenBank/DDBJ databases">
        <authorList>
            <person name="Petersen C."/>
        </authorList>
    </citation>
    <scope>NUCLEOTIDE SEQUENCE</scope>
    <source>
        <strain evidence="3">IBT 35675</strain>
    </source>
</reference>
<protein>
    <recommendedName>
        <fullName evidence="2">SMP-30/Gluconolactonase/LRE-like region domain-containing protein</fullName>
    </recommendedName>
</protein>
<dbReference type="PANTHER" id="PTHR47064:SF2">
    <property type="entry name" value="SMP-30_GLUCONOLACTONASE_LRE-LIKE REGION DOMAIN-CONTAINING PROTEIN-RELATED"/>
    <property type="match status" value="1"/>
</dbReference>
<proteinExistence type="predicted"/>
<organism evidence="3 4">
    <name type="scientific">Penicillium brevicompactum</name>
    <dbReference type="NCBI Taxonomy" id="5074"/>
    <lineage>
        <taxon>Eukaryota</taxon>
        <taxon>Fungi</taxon>
        <taxon>Dikarya</taxon>
        <taxon>Ascomycota</taxon>
        <taxon>Pezizomycotina</taxon>
        <taxon>Eurotiomycetes</taxon>
        <taxon>Eurotiomycetidae</taxon>
        <taxon>Eurotiales</taxon>
        <taxon>Aspergillaceae</taxon>
        <taxon>Penicillium</taxon>
    </lineage>
</organism>
<dbReference type="InterPro" id="IPR013658">
    <property type="entry name" value="SGL"/>
</dbReference>
<evidence type="ECO:0000259" key="2">
    <source>
        <dbReference type="Pfam" id="PF08450"/>
    </source>
</evidence>
<dbReference type="EMBL" id="JAPZBR010000005">
    <property type="protein sequence ID" value="KAJ5353954.1"/>
    <property type="molecule type" value="Genomic_DNA"/>
</dbReference>
<accession>A0A9W9R789</accession>
<gene>
    <name evidence="3" type="ORF">N7541_006518</name>
</gene>
<dbReference type="InterPro" id="IPR052988">
    <property type="entry name" value="Oryzine_lactonohydrolase"/>
</dbReference>
<dbReference type="InterPro" id="IPR011042">
    <property type="entry name" value="6-blade_b-propeller_TolB-like"/>
</dbReference>
<dbReference type="Proteomes" id="UP001148299">
    <property type="component" value="Unassembled WGS sequence"/>
</dbReference>
<evidence type="ECO:0000313" key="4">
    <source>
        <dbReference type="Proteomes" id="UP001148299"/>
    </source>
</evidence>
<evidence type="ECO:0000256" key="1">
    <source>
        <dbReference type="SAM" id="MobiDB-lite"/>
    </source>
</evidence>
<name>A0A9W9R789_PENBR</name>
<feature type="region of interest" description="Disordered" evidence="1">
    <location>
        <begin position="1"/>
        <end position="31"/>
    </location>
</feature>
<keyword evidence="4" id="KW-1185">Reference proteome</keyword>
<feature type="domain" description="SMP-30/Gluconolactonase/LRE-like region" evidence="2">
    <location>
        <begin position="178"/>
        <end position="258"/>
    </location>
</feature>
<evidence type="ECO:0000313" key="3">
    <source>
        <dbReference type="EMBL" id="KAJ5353954.1"/>
    </source>
</evidence>
<sequence>MTEPGLNISPDCPPRDEAHWPREPRAANPHYTHARIPSSNLLSANTMQSSEAFHAHDEQFQAILGSTPSLELLLEKGYPFAHEAGIYIAATRELFITSNKCTNADGTPDIKITRVNLSNNPVTADEITPDIPMGNGGVNRGADALICGQGTLDRPSGLYSMSVEAPYSSRLVIGDFLGRPFNSVNDVVVHSDGSIWFTDPTYGFEQGYRPDPALPSQVYRFKPGNGSIRAVADGFGHPNGICFSPDEKTVYITDTDKQNGDGTIDHRKASAMYDLLCFCVADGWANLVRNTSSYAFDVSVYHGEPFLTNRRLFAATDAGIPDGIKCDLDGNVYSGCGDGIHVWSPGGVLLGRVRIDGGCANFCFGKDGEIFALNEHRLWRVQLGAHVKGALLGI</sequence>
<dbReference type="Gene3D" id="2.120.10.30">
    <property type="entry name" value="TolB, C-terminal domain"/>
    <property type="match status" value="1"/>
</dbReference>
<dbReference type="Pfam" id="PF08450">
    <property type="entry name" value="SGL"/>
    <property type="match status" value="1"/>
</dbReference>
<dbReference type="PANTHER" id="PTHR47064">
    <property type="entry name" value="PUTATIVE (AFU_ORTHOLOGUE AFUA_1G08990)-RELATED"/>
    <property type="match status" value="1"/>
</dbReference>
<feature type="compositionally biased region" description="Basic and acidic residues" evidence="1">
    <location>
        <begin position="13"/>
        <end position="25"/>
    </location>
</feature>
<dbReference type="SUPFAM" id="SSF63829">
    <property type="entry name" value="Calcium-dependent phosphotriesterase"/>
    <property type="match status" value="1"/>
</dbReference>
<dbReference type="AlphaFoldDB" id="A0A9W9R789"/>
<reference evidence="3" key="2">
    <citation type="journal article" date="2023" name="IMA Fungus">
        <title>Comparative genomic study of the Penicillium genus elucidates a diverse pangenome and 15 lateral gene transfer events.</title>
        <authorList>
            <person name="Petersen C."/>
            <person name="Sorensen T."/>
            <person name="Nielsen M.R."/>
            <person name="Sondergaard T.E."/>
            <person name="Sorensen J.L."/>
            <person name="Fitzpatrick D.A."/>
            <person name="Frisvad J.C."/>
            <person name="Nielsen K.L."/>
        </authorList>
    </citation>
    <scope>NUCLEOTIDE SEQUENCE</scope>
    <source>
        <strain evidence="3">IBT 35675</strain>
    </source>
</reference>
<comment type="caution">
    <text evidence="3">The sequence shown here is derived from an EMBL/GenBank/DDBJ whole genome shotgun (WGS) entry which is preliminary data.</text>
</comment>